<dbReference type="Gene3D" id="3.80.10.10">
    <property type="entry name" value="Ribonuclease Inhibitor"/>
    <property type="match status" value="1"/>
</dbReference>
<organism evidence="2 3">
    <name type="scientific">Tetradesmus obliquus</name>
    <name type="common">Green alga</name>
    <name type="synonym">Acutodesmus obliquus</name>
    <dbReference type="NCBI Taxonomy" id="3088"/>
    <lineage>
        <taxon>Eukaryota</taxon>
        <taxon>Viridiplantae</taxon>
        <taxon>Chlorophyta</taxon>
        <taxon>core chlorophytes</taxon>
        <taxon>Chlorophyceae</taxon>
        <taxon>CS clade</taxon>
        <taxon>Sphaeropleales</taxon>
        <taxon>Scenedesmaceae</taxon>
        <taxon>Tetradesmus</taxon>
    </lineage>
</organism>
<evidence type="ECO:0000313" key="2">
    <source>
        <dbReference type="EMBL" id="WIA09607.1"/>
    </source>
</evidence>
<proteinExistence type="predicted"/>
<evidence type="ECO:0000313" key="3">
    <source>
        <dbReference type="Proteomes" id="UP001244341"/>
    </source>
</evidence>
<gene>
    <name evidence="2" type="ORF">OEZ85_008999</name>
</gene>
<evidence type="ECO:0000256" key="1">
    <source>
        <dbReference type="ARBA" id="ARBA00004430"/>
    </source>
</evidence>
<sequence>MPPKARKGKKKAPEIVEPEHDPTWDRVVISGLWDRPITALPDANTWPSWGALRERVLSACREIRVVNAPSVRDAFAAEVVKLSPPLLKAVDFRGCHNLHKLVLSPQSSCPSLETLNLSSCPGLEYLLLQSNSVRQVDLSNCGALTKVLLQCPKLQSLAITGCSQLESLMLWSDEITELDLTGADKVTKLELQCPQLNAEASKLPQVPVPPTAVRPVHPPIAVMLRENAREAALAAAEARERQWKAATASSGRYPAVYRSLTGMS</sequence>
<comment type="subcellular location">
    <subcellularLocation>
        <location evidence="1">Cytoplasm</location>
        <location evidence="1">Cytoskeleton</location>
        <location evidence="1">Cilium axoneme</location>
    </subcellularLocation>
</comment>
<protein>
    <submittedName>
        <fullName evidence="2">Uncharacterized protein</fullName>
    </submittedName>
</protein>
<dbReference type="SUPFAM" id="SSF52047">
    <property type="entry name" value="RNI-like"/>
    <property type="match status" value="1"/>
</dbReference>
<dbReference type="InterPro" id="IPR032675">
    <property type="entry name" value="LRR_dom_sf"/>
</dbReference>
<dbReference type="PANTHER" id="PTHR13318">
    <property type="entry name" value="PARTNER OF PAIRED, ISOFORM B-RELATED"/>
    <property type="match status" value="1"/>
</dbReference>
<dbReference type="Proteomes" id="UP001244341">
    <property type="component" value="Chromosome 1b"/>
</dbReference>
<accession>A0ABY8TKH3</accession>
<keyword evidence="3" id="KW-1185">Reference proteome</keyword>
<dbReference type="EMBL" id="CP126208">
    <property type="protein sequence ID" value="WIA09607.1"/>
    <property type="molecule type" value="Genomic_DNA"/>
</dbReference>
<name>A0ABY8TKH3_TETOB</name>
<dbReference type="PANTHER" id="PTHR13318:SF178">
    <property type="entry name" value="OS02G0200900 PROTEIN"/>
    <property type="match status" value="1"/>
</dbReference>
<reference evidence="2 3" key="1">
    <citation type="submission" date="2023-05" db="EMBL/GenBank/DDBJ databases">
        <title>A 100% complete, gapless, phased diploid assembly of the Scenedesmus obliquus UTEX 3031 genome.</title>
        <authorList>
            <person name="Biondi T.C."/>
            <person name="Hanschen E.R."/>
            <person name="Kwon T."/>
            <person name="Eng W."/>
            <person name="Kruse C.P.S."/>
            <person name="Koehler S.I."/>
            <person name="Kunde Y."/>
            <person name="Gleasner C.D."/>
            <person name="You Mak K.T."/>
            <person name="Polle J."/>
            <person name="Hovde B.T."/>
            <person name="Starkenburg S.R."/>
        </authorList>
    </citation>
    <scope>NUCLEOTIDE SEQUENCE [LARGE SCALE GENOMIC DNA]</scope>
    <source>
        <strain evidence="2 3">DOE0152z</strain>
    </source>
</reference>